<dbReference type="Gene3D" id="3.40.50.12370">
    <property type="match status" value="1"/>
</dbReference>
<name>A0ABU8XZF4_9PROT</name>
<sequence length="271" mass="28726">MSYRTILVELSSERVAETNLRVARRLAARFDASFVALHVVPPPYVPSTWDGGASVYIRPELLEAQRAAAEAARRRAEAAFRALCADDPRAVWREAEGDPATVLAEAARTADLLLVARPGPSALDDPDLPERLVMTTGVPVLILPQGAPEDLGRIILVGWSGSREATRAAHEALPFLTTAGRVILCAVGEGGVATLEPAAEMLRRHGVPVEPLAVTEPDDDAGAVLLAQAAAHDADLLVMGAYGHARLRELVFGGATRRVLSEATLPVLFSG</sequence>
<dbReference type="RefSeq" id="WP_418161683.1">
    <property type="nucleotide sequence ID" value="NZ_JBBLZC010000036.1"/>
</dbReference>
<protein>
    <submittedName>
        <fullName evidence="3">Universal stress protein</fullName>
    </submittedName>
</protein>
<evidence type="ECO:0000313" key="3">
    <source>
        <dbReference type="EMBL" id="MEK0085833.1"/>
    </source>
</evidence>
<dbReference type="InterPro" id="IPR006015">
    <property type="entry name" value="Universal_stress_UspA"/>
</dbReference>
<comment type="similarity">
    <text evidence="1">Belongs to the universal stress protein A family.</text>
</comment>
<dbReference type="PANTHER" id="PTHR46268:SF15">
    <property type="entry name" value="UNIVERSAL STRESS PROTEIN HP_0031"/>
    <property type="match status" value="1"/>
</dbReference>
<evidence type="ECO:0000313" key="4">
    <source>
        <dbReference type="Proteomes" id="UP001375743"/>
    </source>
</evidence>
<dbReference type="PRINTS" id="PR01438">
    <property type="entry name" value="UNVRSLSTRESS"/>
</dbReference>
<feature type="domain" description="UspA" evidence="2">
    <location>
        <begin position="205"/>
        <end position="268"/>
    </location>
</feature>
<dbReference type="InterPro" id="IPR006016">
    <property type="entry name" value="UspA"/>
</dbReference>
<dbReference type="Proteomes" id="UP001375743">
    <property type="component" value="Unassembled WGS sequence"/>
</dbReference>
<accession>A0ABU8XZF4</accession>
<keyword evidence="4" id="KW-1185">Reference proteome</keyword>
<dbReference type="SUPFAM" id="SSF52402">
    <property type="entry name" value="Adenine nucleotide alpha hydrolases-like"/>
    <property type="match status" value="2"/>
</dbReference>
<dbReference type="Pfam" id="PF00582">
    <property type="entry name" value="Usp"/>
    <property type="match status" value="2"/>
</dbReference>
<evidence type="ECO:0000259" key="2">
    <source>
        <dbReference type="Pfam" id="PF00582"/>
    </source>
</evidence>
<proteinExistence type="inferred from homology"/>
<dbReference type="CDD" id="cd00293">
    <property type="entry name" value="USP-like"/>
    <property type="match status" value="1"/>
</dbReference>
<reference evidence="3 4" key="1">
    <citation type="submission" date="2024-01" db="EMBL/GenBank/DDBJ databases">
        <title>Multi-omics insights into the function and evolution of sodium benzoate biodegradation pathways in Benzoatithermus flavus gen. nov., sp. nov. from hot spring.</title>
        <authorList>
            <person name="Hu C.-J."/>
            <person name="Li W.-J."/>
        </authorList>
    </citation>
    <scope>NUCLEOTIDE SEQUENCE [LARGE SCALE GENOMIC DNA]</scope>
    <source>
        <strain evidence="3 4">SYSU G07066</strain>
    </source>
</reference>
<feature type="domain" description="UspA" evidence="2">
    <location>
        <begin position="3"/>
        <end position="143"/>
    </location>
</feature>
<gene>
    <name evidence="3" type="ORF">U1T56_21980</name>
</gene>
<organism evidence="3 4">
    <name type="scientific">Benzoatithermus flavus</name>
    <dbReference type="NCBI Taxonomy" id="3108223"/>
    <lineage>
        <taxon>Bacteria</taxon>
        <taxon>Pseudomonadati</taxon>
        <taxon>Pseudomonadota</taxon>
        <taxon>Alphaproteobacteria</taxon>
        <taxon>Geminicoccales</taxon>
        <taxon>Geminicoccaceae</taxon>
        <taxon>Benzoatithermus</taxon>
    </lineage>
</organism>
<evidence type="ECO:0000256" key="1">
    <source>
        <dbReference type="ARBA" id="ARBA00008791"/>
    </source>
</evidence>
<comment type="caution">
    <text evidence="3">The sequence shown here is derived from an EMBL/GenBank/DDBJ whole genome shotgun (WGS) entry which is preliminary data.</text>
</comment>
<dbReference type="PANTHER" id="PTHR46268">
    <property type="entry name" value="STRESS RESPONSE PROTEIN NHAX"/>
    <property type="match status" value="1"/>
</dbReference>
<dbReference type="EMBL" id="JBBLZC010000036">
    <property type="protein sequence ID" value="MEK0085833.1"/>
    <property type="molecule type" value="Genomic_DNA"/>
</dbReference>